<dbReference type="EMBL" id="JBHSIY010000006">
    <property type="protein sequence ID" value="MFC4866873.1"/>
    <property type="molecule type" value="Genomic_DNA"/>
</dbReference>
<keyword evidence="1" id="KW-0732">Signal</keyword>
<evidence type="ECO:0008006" key="4">
    <source>
        <dbReference type="Google" id="ProtNLM"/>
    </source>
</evidence>
<dbReference type="Proteomes" id="UP001595858">
    <property type="component" value="Unassembled WGS sequence"/>
</dbReference>
<reference evidence="3" key="1">
    <citation type="journal article" date="2019" name="Int. J. Syst. Evol. Microbiol.">
        <title>The Global Catalogue of Microorganisms (GCM) 10K type strain sequencing project: providing services to taxonomists for standard genome sequencing and annotation.</title>
        <authorList>
            <consortium name="The Broad Institute Genomics Platform"/>
            <consortium name="The Broad Institute Genome Sequencing Center for Infectious Disease"/>
            <person name="Wu L."/>
            <person name="Ma J."/>
        </authorList>
    </citation>
    <scope>NUCLEOTIDE SEQUENCE [LARGE SCALE GENOMIC DNA]</scope>
    <source>
        <strain evidence="3">CGMCC 4.7304</strain>
    </source>
</reference>
<protein>
    <recommendedName>
        <fullName evidence="4">SH3b domain-containing protein</fullName>
    </recommendedName>
</protein>
<name>A0ABV9SLR8_9ACTN</name>
<accession>A0ABV9SLR8</accession>
<organism evidence="2 3">
    <name type="scientific">Streptomonospora arabica</name>
    <dbReference type="NCBI Taxonomy" id="412417"/>
    <lineage>
        <taxon>Bacteria</taxon>
        <taxon>Bacillati</taxon>
        <taxon>Actinomycetota</taxon>
        <taxon>Actinomycetes</taxon>
        <taxon>Streptosporangiales</taxon>
        <taxon>Nocardiopsidaceae</taxon>
        <taxon>Streptomonospora</taxon>
    </lineage>
</organism>
<proteinExistence type="predicted"/>
<evidence type="ECO:0000256" key="1">
    <source>
        <dbReference type="SAM" id="SignalP"/>
    </source>
</evidence>
<evidence type="ECO:0000313" key="2">
    <source>
        <dbReference type="EMBL" id="MFC4866873.1"/>
    </source>
</evidence>
<feature type="chain" id="PRO_5046556758" description="SH3b domain-containing protein" evidence="1">
    <location>
        <begin position="29"/>
        <end position="120"/>
    </location>
</feature>
<evidence type="ECO:0000313" key="3">
    <source>
        <dbReference type="Proteomes" id="UP001595858"/>
    </source>
</evidence>
<dbReference type="RefSeq" id="WP_344143418.1">
    <property type="nucleotide sequence ID" value="NZ_BAAAQI010000007.1"/>
</dbReference>
<sequence length="120" mass="12511">MKDGFLKSSVLIASFAAALSLSAVPAAASVSPSTGELSGSAAAGAEEAQAASIKIVAAEDAPFRTKPYGSSHKIGTVQAGNAIFIQCRLQNSYGNYWYRTGAWHYTYSAHYLSYPGIPAC</sequence>
<keyword evidence="3" id="KW-1185">Reference proteome</keyword>
<feature type="signal peptide" evidence="1">
    <location>
        <begin position="1"/>
        <end position="28"/>
    </location>
</feature>
<comment type="caution">
    <text evidence="2">The sequence shown here is derived from an EMBL/GenBank/DDBJ whole genome shotgun (WGS) entry which is preliminary data.</text>
</comment>
<gene>
    <name evidence="2" type="ORF">ACFPCZ_09535</name>
</gene>